<evidence type="ECO:0000256" key="12">
    <source>
        <dbReference type="RuleBase" id="RU365063"/>
    </source>
</evidence>
<dbReference type="EMBL" id="JAGGLJ010000002">
    <property type="protein sequence ID" value="MBP2024673.1"/>
    <property type="molecule type" value="Genomic_DNA"/>
</dbReference>
<evidence type="ECO:0000256" key="6">
    <source>
        <dbReference type="ARBA" id="ARBA00022723"/>
    </source>
</evidence>
<keyword evidence="5 12" id="KW-0436">Ligase</keyword>
<evidence type="ECO:0000256" key="10">
    <source>
        <dbReference type="ARBA" id="ARBA00048600"/>
    </source>
</evidence>
<dbReference type="InterPro" id="IPR016185">
    <property type="entry name" value="PreATP-grasp_dom_sf"/>
</dbReference>
<dbReference type="PROSITE" id="PS50979">
    <property type="entry name" value="BC"/>
    <property type="match status" value="1"/>
</dbReference>
<comment type="catalytic activity">
    <reaction evidence="10 12">
        <text>N(6)-biotinyl-L-lysyl-[protein] + hydrogencarbonate + ATP = N(6)-carboxybiotinyl-L-lysyl-[protein] + ADP + phosphate + H(+)</text>
        <dbReference type="Rhea" id="RHEA:13501"/>
        <dbReference type="Rhea" id="RHEA-COMP:10505"/>
        <dbReference type="Rhea" id="RHEA-COMP:10506"/>
        <dbReference type="ChEBI" id="CHEBI:15378"/>
        <dbReference type="ChEBI" id="CHEBI:17544"/>
        <dbReference type="ChEBI" id="CHEBI:30616"/>
        <dbReference type="ChEBI" id="CHEBI:43474"/>
        <dbReference type="ChEBI" id="CHEBI:83144"/>
        <dbReference type="ChEBI" id="CHEBI:83145"/>
        <dbReference type="ChEBI" id="CHEBI:456216"/>
        <dbReference type="EC" id="6.3.4.14"/>
    </reaction>
</comment>
<evidence type="ECO:0000256" key="9">
    <source>
        <dbReference type="ARBA" id="ARBA00022842"/>
    </source>
</evidence>
<evidence type="ECO:0000256" key="8">
    <source>
        <dbReference type="ARBA" id="ARBA00022840"/>
    </source>
</evidence>
<evidence type="ECO:0000256" key="11">
    <source>
        <dbReference type="PROSITE-ProRule" id="PRU00409"/>
    </source>
</evidence>
<dbReference type="Pfam" id="PF02785">
    <property type="entry name" value="Biotin_carb_C"/>
    <property type="match status" value="1"/>
</dbReference>
<dbReference type="SMART" id="SM00878">
    <property type="entry name" value="Biotin_carb_C"/>
    <property type="match status" value="1"/>
</dbReference>
<dbReference type="Proteomes" id="UP001519306">
    <property type="component" value="Unassembled WGS sequence"/>
</dbReference>
<evidence type="ECO:0000259" key="13">
    <source>
        <dbReference type="PROSITE" id="PS50975"/>
    </source>
</evidence>
<dbReference type="InterPro" id="IPR005481">
    <property type="entry name" value="BC-like_N"/>
</dbReference>
<dbReference type="InterPro" id="IPR004549">
    <property type="entry name" value="Acetyl_CoA_COase_biotin_COase"/>
</dbReference>
<dbReference type="SUPFAM" id="SSF52440">
    <property type="entry name" value="PreATP-grasp domain"/>
    <property type="match status" value="1"/>
</dbReference>
<keyword evidence="9" id="KW-0460">Magnesium</keyword>
<dbReference type="PANTHER" id="PTHR48095">
    <property type="entry name" value="PYRUVATE CARBOXYLASE SUBUNIT A"/>
    <property type="match status" value="1"/>
</dbReference>
<reference evidence="15 16" key="1">
    <citation type="submission" date="2021-03" db="EMBL/GenBank/DDBJ databases">
        <title>Genomic Encyclopedia of Type Strains, Phase IV (KMG-IV): sequencing the most valuable type-strain genomes for metagenomic binning, comparative biology and taxonomic classification.</title>
        <authorList>
            <person name="Goeker M."/>
        </authorList>
    </citation>
    <scope>NUCLEOTIDE SEQUENCE [LARGE SCALE GENOMIC DNA]</scope>
    <source>
        <strain evidence="15 16">DSM 27563</strain>
    </source>
</reference>
<keyword evidence="12" id="KW-0092">Biotin</keyword>
<gene>
    <name evidence="15" type="ORF">J2Z71_000189</name>
</gene>
<comment type="function">
    <text evidence="1 12">This protein is a component of the acetyl coenzyme A carboxylase complex; first, biotin carboxylase catalyzes the carboxylation of the carrier protein and then the transcarboxylase transfers the carboxyl group to form malonyl-CoA.</text>
</comment>
<dbReference type="Gene3D" id="3.30.470.20">
    <property type="entry name" value="ATP-grasp fold, B domain"/>
    <property type="match status" value="1"/>
</dbReference>
<sequence length="456" mass="50825">MLKKVLIANRGEIAVRIIRACKELNIKTVAVFSTEDRDALHVKLADESICIGSAKSSESYLNINNILTAAVNLKCDGIHPGYGFLSENYKFAEEVEKLNIKFIGPSSKVIKTMGDKIKAKELMEKNNIPIVPGSKGVVSNVNEAKKIAQSIGFPILIKASGGGGGRGMRRVYNIKNIEYEFKEARKEAISAFNNGDMYIEKLIENPKHVEIQILADSFGNIISLGERDCSIQRKNQKMIEESPCPSIDESLREKMSKYAVLAAKACNYENAGTIEFVLDKDKFYFIEMNTRLQVEHPVTEMVSGVDIVKEQLKIASKIPLSIKDNIKINTHSIECRINAENPFKNFMPEAGKVDFLNIPGGKDIRFDTYLYSGSSISPYYDSMIGKLIVCDKTRVGAIKKLRSAIEELVVDGVMTNSLLQYSILFNEEFIKGNYNTSFIEKNLDALLLSLDLDVGD</sequence>
<dbReference type="Pfam" id="PF00289">
    <property type="entry name" value="Biotin_carb_N"/>
    <property type="match status" value="1"/>
</dbReference>
<dbReference type="SUPFAM" id="SSF56059">
    <property type="entry name" value="Glutathione synthetase ATP-binding domain-like"/>
    <property type="match status" value="1"/>
</dbReference>
<protein>
    <recommendedName>
        <fullName evidence="4 12">Biotin carboxylase</fullName>
        <ecNumber evidence="4 12">6.3.4.14</ecNumber>
    </recommendedName>
    <alternativeName>
        <fullName evidence="12">Acetyl-coenzyme A carboxylase biotin carboxylase subunit A</fullName>
    </alternativeName>
</protein>
<keyword evidence="12" id="KW-0276">Fatty acid metabolism</keyword>
<dbReference type="InterPro" id="IPR005479">
    <property type="entry name" value="CPAse_ATP-bd"/>
</dbReference>
<evidence type="ECO:0000313" key="16">
    <source>
        <dbReference type="Proteomes" id="UP001519306"/>
    </source>
</evidence>
<dbReference type="RefSeq" id="WP_210059983.1">
    <property type="nucleotide sequence ID" value="NZ_JAGGLJ010000002.1"/>
</dbReference>
<keyword evidence="8 11" id="KW-0067">ATP-binding</keyword>
<comment type="pathway">
    <text evidence="2 12">Lipid metabolism; malonyl-CoA biosynthesis; malonyl-CoA from acetyl-CoA: step 1/1.</text>
</comment>
<comment type="subunit">
    <text evidence="3 12">Acetyl-CoA carboxylase is a heterohexamer of biotin carboxyl carrier protein, biotin carboxylase and the two subunits of carboxyl transferase in a 2:2 complex.</text>
</comment>
<evidence type="ECO:0000256" key="3">
    <source>
        <dbReference type="ARBA" id="ARBA00011750"/>
    </source>
</evidence>
<dbReference type="Pfam" id="PF02786">
    <property type="entry name" value="CPSase_L_D2"/>
    <property type="match status" value="1"/>
</dbReference>
<dbReference type="NCBIfam" id="TIGR00514">
    <property type="entry name" value="accC"/>
    <property type="match status" value="1"/>
</dbReference>
<evidence type="ECO:0000259" key="14">
    <source>
        <dbReference type="PROSITE" id="PS50979"/>
    </source>
</evidence>
<dbReference type="PROSITE" id="PS00867">
    <property type="entry name" value="CPSASE_2"/>
    <property type="match status" value="1"/>
</dbReference>
<dbReference type="NCBIfam" id="NF006367">
    <property type="entry name" value="PRK08591.1"/>
    <property type="match status" value="1"/>
</dbReference>
<feature type="domain" description="Biotin carboxylation" evidence="14">
    <location>
        <begin position="1"/>
        <end position="444"/>
    </location>
</feature>
<dbReference type="InterPro" id="IPR011054">
    <property type="entry name" value="Rudment_hybrid_motif"/>
</dbReference>
<keyword evidence="12" id="KW-0444">Lipid biosynthesis</keyword>
<evidence type="ECO:0000256" key="5">
    <source>
        <dbReference type="ARBA" id="ARBA00022598"/>
    </source>
</evidence>
<evidence type="ECO:0000256" key="1">
    <source>
        <dbReference type="ARBA" id="ARBA00003761"/>
    </source>
</evidence>
<dbReference type="PROSITE" id="PS50975">
    <property type="entry name" value="ATP_GRASP"/>
    <property type="match status" value="1"/>
</dbReference>
<dbReference type="SUPFAM" id="SSF51246">
    <property type="entry name" value="Rudiment single hybrid motif"/>
    <property type="match status" value="1"/>
</dbReference>
<keyword evidence="7 11" id="KW-0547">Nucleotide-binding</keyword>
<dbReference type="PANTHER" id="PTHR48095:SF2">
    <property type="entry name" value="BIOTIN CARBOXYLASE, CHLOROPLASTIC"/>
    <property type="match status" value="1"/>
</dbReference>
<dbReference type="GO" id="GO:0004075">
    <property type="term" value="F:biotin carboxylase activity"/>
    <property type="evidence" value="ECO:0007669"/>
    <property type="project" value="UniProtKB-EC"/>
</dbReference>
<keyword evidence="12" id="KW-0275">Fatty acid biosynthesis</keyword>
<keyword evidence="16" id="KW-1185">Reference proteome</keyword>
<dbReference type="InterPro" id="IPR051602">
    <property type="entry name" value="ACC_Biotin_Carboxylase"/>
</dbReference>
<keyword evidence="6" id="KW-0479">Metal-binding</keyword>
<keyword evidence="12" id="KW-0443">Lipid metabolism</keyword>
<evidence type="ECO:0000256" key="4">
    <source>
        <dbReference type="ARBA" id="ARBA00013263"/>
    </source>
</evidence>
<evidence type="ECO:0000256" key="7">
    <source>
        <dbReference type="ARBA" id="ARBA00022741"/>
    </source>
</evidence>
<dbReference type="InterPro" id="IPR011761">
    <property type="entry name" value="ATP-grasp"/>
</dbReference>
<dbReference type="PROSITE" id="PS00866">
    <property type="entry name" value="CPSASE_1"/>
    <property type="match status" value="1"/>
</dbReference>
<feature type="domain" description="ATP-grasp" evidence="13">
    <location>
        <begin position="120"/>
        <end position="316"/>
    </location>
</feature>
<evidence type="ECO:0000256" key="2">
    <source>
        <dbReference type="ARBA" id="ARBA00004956"/>
    </source>
</evidence>
<dbReference type="InterPro" id="IPR005482">
    <property type="entry name" value="Biotin_COase_C"/>
</dbReference>
<accession>A0ABS4KA64</accession>
<evidence type="ECO:0000313" key="15">
    <source>
        <dbReference type="EMBL" id="MBP2024673.1"/>
    </source>
</evidence>
<dbReference type="InterPro" id="IPR011764">
    <property type="entry name" value="Biotin_carboxylation_dom"/>
</dbReference>
<name>A0ABS4KA64_9FIRM</name>
<comment type="caution">
    <text evidence="15">The sequence shown here is derived from an EMBL/GenBank/DDBJ whole genome shotgun (WGS) entry which is preliminary data.</text>
</comment>
<dbReference type="EC" id="6.3.4.14" evidence="4 12"/>
<proteinExistence type="predicted"/>
<dbReference type="GO" id="GO:0003989">
    <property type="term" value="F:acetyl-CoA carboxylase activity"/>
    <property type="evidence" value="ECO:0007669"/>
    <property type="project" value="UniProtKB-EC"/>
</dbReference>
<organism evidence="15 16">
    <name type="scientific">Peptoniphilus stercorisuis</name>
    <dbReference type="NCBI Taxonomy" id="1436965"/>
    <lineage>
        <taxon>Bacteria</taxon>
        <taxon>Bacillati</taxon>
        <taxon>Bacillota</taxon>
        <taxon>Tissierellia</taxon>
        <taxon>Tissierellales</taxon>
        <taxon>Peptoniphilaceae</taxon>
        <taxon>Peptoniphilus</taxon>
    </lineage>
</organism>